<dbReference type="InterPro" id="IPR033116">
    <property type="entry name" value="TRYPSIN_SER"/>
</dbReference>
<keyword evidence="2" id="KW-0378">Hydrolase</keyword>
<comment type="caution">
    <text evidence="5">The sequence shown here is derived from an EMBL/GenBank/DDBJ whole genome shotgun (WGS) entry which is preliminary data.</text>
</comment>
<evidence type="ECO:0000313" key="5">
    <source>
        <dbReference type="EMBL" id="KAJ1521636.1"/>
    </source>
</evidence>
<evidence type="ECO:0000256" key="1">
    <source>
        <dbReference type="ARBA" id="ARBA00023157"/>
    </source>
</evidence>
<feature type="domain" description="Peptidase S1" evidence="4">
    <location>
        <begin position="121"/>
        <end position="356"/>
    </location>
</feature>
<organism evidence="5 6">
    <name type="scientific">Megalurothrips usitatus</name>
    <name type="common">bean blossom thrips</name>
    <dbReference type="NCBI Taxonomy" id="439358"/>
    <lineage>
        <taxon>Eukaryota</taxon>
        <taxon>Metazoa</taxon>
        <taxon>Ecdysozoa</taxon>
        <taxon>Arthropoda</taxon>
        <taxon>Hexapoda</taxon>
        <taxon>Insecta</taxon>
        <taxon>Pterygota</taxon>
        <taxon>Neoptera</taxon>
        <taxon>Paraneoptera</taxon>
        <taxon>Thysanoptera</taxon>
        <taxon>Terebrantia</taxon>
        <taxon>Thripoidea</taxon>
        <taxon>Thripidae</taxon>
        <taxon>Megalurothrips</taxon>
    </lineage>
</organism>
<name>A0AAV7X7L2_9NEOP</name>
<keyword evidence="2" id="KW-0720">Serine protease</keyword>
<dbReference type="InterPro" id="IPR043504">
    <property type="entry name" value="Peptidase_S1_PA_chymotrypsin"/>
</dbReference>
<dbReference type="InterPro" id="IPR001314">
    <property type="entry name" value="Peptidase_S1A"/>
</dbReference>
<dbReference type="PROSITE" id="PS00134">
    <property type="entry name" value="TRYPSIN_HIS"/>
    <property type="match status" value="1"/>
</dbReference>
<dbReference type="SMART" id="SM00020">
    <property type="entry name" value="Tryp_SPc"/>
    <property type="match status" value="1"/>
</dbReference>
<protein>
    <recommendedName>
        <fullName evidence="4">Peptidase S1 domain-containing protein</fullName>
    </recommendedName>
</protein>
<keyword evidence="3" id="KW-0812">Transmembrane</keyword>
<reference evidence="5" key="1">
    <citation type="submission" date="2022-12" db="EMBL/GenBank/DDBJ databases">
        <title>Chromosome-level genome assembly of the bean flower thrips Megalurothrips usitatus.</title>
        <authorList>
            <person name="Ma L."/>
            <person name="Liu Q."/>
            <person name="Li H."/>
            <person name="Cai W."/>
        </authorList>
    </citation>
    <scope>NUCLEOTIDE SEQUENCE</scope>
    <source>
        <strain evidence="5">Cailab_2022a</strain>
    </source>
</reference>
<dbReference type="PROSITE" id="PS00135">
    <property type="entry name" value="TRYPSIN_SER"/>
    <property type="match status" value="1"/>
</dbReference>
<feature type="transmembrane region" description="Helical" evidence="3">
    <location>
        <begin position="21"/>
        <end position="44"/>
    </location>
</feature>
<dbReference type="PANTHER" id="PTHR24260:SF136">
    <property type="entry name" value="GH08193P-RELATED"/>
    <property type="match status" value="1"/>
</dbReference>
<dbReference type="InterPro" id="IPR001254">
    <property type="entry name" value="Trypsin_dom"/>
</dbReference>
<dbReference type="PRINTS" id="PR00722">
    <property type="entry name" value="CHYMOTRYPSIN"/>
</dbReference>
<evidence type="ECO:0000313" key="6">
    <source>
        <dbReference type="Proteomes" id="UP001075354"/>
    </source>
</evidence>
<keyword evidence="2" id="KW-0645">Protease</keyword>
<dbReference type="InterPro" id="IPR018114">
    <property type="entry name" value="TRYPSIN_HIS"/>
</dbReference>
<keyword evidence="1" id="KW-1015">Disulfide bond</keyword>
<dbReference type="InterPro" id="IPR009003">
    <property type="entry name" value="Peptidase_S1_PA"/>
</dbReference>
<evidence type="ECO:0000259" key="4">
    <source>
        <dbReference type="PROSITE" id="PS50240"/>
    </source>
</evidence>
<dbReference type="SUPFAM" id="SSF50494">
    <property type="entry name" value="Trypsin-like serine proteases"/>
    <property type="match status" value="1"/>
</dbReference>
<dbReference type="Pfam" id="PF00089">
    <property type="entry name" value="Trypsin"/>
    <property type="match status" value="1"/>
</dbReference>
<keyword evidence="3" id="KW-1133">Transmembrane helix</keyword>
<dbReference type="CDD" id="cd00190">
    <property type="entry name" value="Tryp_SPc"/>
    <property type="match status" value="1"/>
</dbReference>
<dbReference type="AlphaFoldDB" id="A0AAV7X7L2"/>
<keyword evidence="6" id="KW-1185">Reference proteome</keyword>
<keyword evidence="3" id="KW-0472">Membrane</keyword>
<dbReference type="EMBL" id="JAPTSV010000013">
    <property type="protein sequence ID" value="KAJ1521636.1"/>
    <property type="molecule type" value="Genomic_DNA"/>
</dbReference>
<evidence type="ECO:0000256" key="3">
    <source>
        <dbReference type="SAM" id="Phobius"/>
    </source>
</evidence>
<dbReference type="GO" id="GO:0004252">
    <property type="term" value="F:serine-type endopeptidase activity"/>
    <property type="evidence" value="ECO:0007669"/>
    <property type="project" value="InterPro"/>
</dbReference>
<accession>A0AAV7X7L2</accession>
<gene>
    <name evidence="5" type="ORF">ONE63_003283</name>
</gene>
<dbReference type="Gene3D" id="2.40.10.10">
    <property type="entry name" value="Trypsin-like serine proteases"/>
    <property type="match status" value="1"/>
</dbReference>
<sequence length="364" mass="39493">MLSSRVLVLAAVSRSTKSQIIFLKIFFLNFFWIVHIFTLLFFTLKTLRVVGAARGGRRLAPPAASRRRGHPALQRAPALVPRRRAGSNTARTFFFLFRSIFTKKKFGVGSAAGDDDYDDRIYGGDEVKDIAEAPYHVGLWDAKKGFFCSGAIISEEWVITAGHCVDWTAGDIEVRAGSKSLSSPDSHDVLQKVKTTPADRTIHPNYDMDYLDNDIALIKAILQLVPKKVAPISLPWYGSAGDGLSGQQATITGWGRINDDSQTNDILKRATIELSADTVCEAVYGNAMIGTKLCAATSAVSTCTGDSGGPVAYIAYTTQYLGGVVSFGHKDGCAKGMPVVFTRVSGFLEFIETTTGIVIPDNYE</sequence>
<dbReference type="PROSITE" id="PS50240">
    <property type="entry name" value="TRYPSIN_DOM"/>
    <property type="match status" value="1"/>
</dbReference>
<evidence type="ECO:0000256" key="2">
    <source>
        <dbReference type="RuleBase" id="RU363034"/>
    </source>
</evidence>
<proteinExistence type="predicted"/>
<dbReference type="PANTHER" id="PTHR24260">
    <property type="match status" value="1"/>
</dbReference>
<dbReference type="InterPro" id="IPR051333">
    <property type="entry name" value="CLIP_Serine_Protease"/>
</dbReference>
<dbReference type="GO" id="GO:0006508">
    <property type="term" value="P:proteolysis"/>
    <property type="evidence" value="ECO:0007669"/>
    <property type="project" value="UniProtKB-KW"/>
</dbReference>
<dbReference type="Proteomes" id="UP001075354">
    <property type="component" value="Chromosome 13"/>
</dbReference>